<evidence type="ECO:0000313" key="1">
    <source>
        <dbReference type="EMBL" id="CAH9130404.1"/>
    </source>
</evidence>
<protein>
    <submittedName>
        <fullName evidence="1">Uncharacterized protein</fullName>
    </submittedName>
</protein>
<organism evidence="1 2">
    <name type="scientific">Cuscuta epithymum</name>
    <dbReference type="NCBI Taxonomy" id="186058"/>
    <lineage>
        <taxon>Eukaryota</taxon>
        <taxon>Viridiplantae</taxon>
        <taxon>Streptophyta</taxon>
        <taxon>Embryophyta</taxon>
        <taxon>Tracheophyta</taxon>
        <taxon>Spermatophyta</taxon>
        <taxon>Magnoliopsida</taxon>
        <taxon>eudicotyledons</taxon>
        <taxon>Gunneridae</taxon>
        <taxon>Pentapetalae</taxon>
        <taxon>asterids</taxon>
        <taxon>lamiids</taxon>
        <taxon>Solanales</taxon>
        <taxon>Convolvulaceae</taxon>
        <taxon>Cuscuteae</taxon>
        <taxon>Cuscuta</taxon>
        <taxon>Cuscuta subgen. Cuscuta</taxon>
    </lineage>
</organism>
<dbReference type="Proteomes" id="UP001152523">
    <property type="component" value="Unassembled WGS sequence"/>
</dbReference>
<reference evidence="1" key="1">
    <citation type="submission" date="2022-07" db="EMBL/GenBank/DDBJ databases">
        <authorList>
            <person name="Macas J."/>
            <person name="Novak P."/>
            <person name="Neumann P."/>
        </authorList>
    </citation>
    <scope>NUCLEOTIDE SEQUENCE</scope>
</reference>
<proteinExistence type="predicted"/>
<dbReference type="EMBL" id="CAMAPF010000962">
    <property type="protein sequence ID" value="CAH9130404.1"/>
    <property type="molecule type" value="Genomic_DNA"/>
</dbReference>
<sequence length="144" mass="16234">MSDAPAALHSVSMSPLLKTLPGPFSSLRDEVLFWHMFLLINFIQFTENKLCFHPSLRAPSLAVSMSNDDRFFWDAMIGAAIPSLHNHLDFLTQLLTAILGEIKHPVKRKTSRTPTICTLSTFGVTLCNIRSEELNPQAKWSHTR</sequence>
<evidence type="ECO:0000313" key="2">
    <source>
        <dbReference type="Proteomes" id="UP001152523"/>
    </source>
</evidence>
<accession>A0AAV0F4J3</accession>
<gene>
    <name evidence="1" type="ORF">CEPIT_LOCUS30602</name>
</gene>
<name>A0AAV0F4J3_9ASTE</name>
<keyword evidence="2" id="KW-1185">Reference proteome</keyword>
<dbReference type="AlphaFoldDB" id="A0AAV0F4J3"/>
<comment type="caution">
    <text evidence="1">The sequence shown here is derived from an EMBL/GenBank/DDBJ whole genome shotgun (WGS) entry which is preliminary data.</text>
</comment>